<dbReference type="PANTHER" id="PTHR43685">
    <property type="entry name" value="GLYCOSYLTRANSFERASE"/>
    <property type="match status" value="1"/>
</dbReference>
<dbReference type="PANTHER" id="PTHR43685:SF2">
    <property type="entry name" value="GLYCOSYLTRANSFERASE 2-LIKE DOMAIN-CONTAINING PROTEIN"/>
    <property type="match status" value="1"/>
</dbReference>
<evidence type="ECO:0000313" key="3">
    <source>
        <dbReference type="Proteomes" id="UP000366872"/>
    </source>
</evidence>
<name>A0A6C2U4R0_PONDE</name>
<dbReference type="Gene3D" id="3.90.550.10">
    <property type="entry name" value="Spore Coat Polysaccharide Biosynthesis Protein SpsA, Chain A"/>
    <property type="match status" value="1"/>
</dbReference>
<dbReference type="InterPro" id="IPR001173">
    <property type="entry name" value="Glyco_trans_2-like"/>
</dbReference>
<dbReference type="InterPro" id="IPR050834">
    <property type="entry name" value="Glycosyltransf_2"/>
</dbReference>
<dbReference type="EMBL" id="CAAHFG010000002">
    <property type="protein sequence ID" value="VGO14807.1"/>
    <property type="molecule type" value="Genomic_DNA"/>
</dbReference>
<gene>
    <name evidence="2" type="ORF">PDESU_03376</name>
</gene>
<organism evidence="2 3">
    <name type="scientific">Pontiella desulfatans</name>
    <dbReference type="NCBI Taxonomy" id="2750659"/>
    <lineage>
        <taxon>Bacteria</taxon>
        <taxon>Pseudomonadati</taxon>
        <taxon>Kiritimatiellota</taxon>
        <taxon>Kiritimatiellia</taxon>
        <taxon>Kiritimatiellales</taxon>
        <taxon>Pontiellaceae</taxon>
        <taxon>Pontiella</taxon>
    </lineage>
</organism>
<dbReference type="SUPFAM" id="SSF53448">
    <property type="entry name" value="Nucleotide-diphospho-sugar transferases"/>
    <property type="match status" value="1"/>
</dbReference>
<dbReference type="Pfam" id="PF00535">
    <property type="entry name" value="Glycos_transf_2"/>
    <property type="match status" value="1"/>
</dbReference>
<proteinExistence type="predicted"/>
<dbReference type="Proteomes" id="UP000366872">
    <property type="component" value="Unassembled WGS sequence"/>
</dbReference>
<evidence type="ECO:0000313" key="2">
    <source>
        <dbReference type="EMBL" id="VGO14807.1"/>
    </source>
</evidence>
<dbReference type="RefSeq" id="WP_136080431.1">
    <property type="nucleotide sequence ID" value="NZ_CAAHFG010000002.1"/>
</dbReference>
<accession>A0A6C2U4R0</accession>
<dbReference type="AlphaFoldDB" id="A0A6C2U4R0"/>
<feature type="domain" description="Glycosyltransferase 2-like" evidence="1">
    <location>
        <begin position="7"/>
        <end position="137"/>
    </location>
</feature>
<dbReference type="InterPro" id="IPR029044">
    <property type="entry name" value="Nucleotide-diphossugar_trans"/>
</dbReference>
<keyword evidence="3" id="KW-1185">Reference proteome</keyword>
<reference evidence="2 3" key="1">
    <citation type="submission" date="2019-04" db="EMBL/GenBank/DDBJ databases">
        <authorList>
            <person name="Van Vliet M D."/>
        </authorList>
    </citation>
    <scope>NUCLEOTIDE SEQUENCE [LARGE SCALE GENOMIC DNA]</scope>
    <source>
        <strain evidence="2 3">F1</strain>
    </source>
</reference>
<protein>
    <recommendedName>
        <fullName evidence="1">Glycosyltransferase 2-like domain-containing protein</fullName>
    </recommendedName>
</protein>
<sequence>MNQPGVSIFIITYLDSEERCRVLEATCRNALEQRYPEFEVVVSDNAGKIPAAEALAGIDDPRLKIFRNEENLGMAGNMNMCLERCKYDIFKLNCDDDLLHPDSIALSVPWVDDDTFVIHDREKFIIGTVPEGIAREVPSKPPVVERLPGYRSDFWELGYDALPGDTLCTRKLFSDLGGYDPESDVDDWDFGIRARLIRRIVNIKCVLCYQGVWDFSLTEKMLKNEPYYFPKAGLRTYFKVMRDDSLRWGDRLHCRVTITKDFIFDTLRFFKYAGRPQYRSGYADYLKALFREISRKESPGTRK</sequence>
<evidence type="ECO:0000259" key="1">
    <source>
        <dbReference type="Pfam" id="PF00535"/>
    </source>
</evidence>